<sequence length="435" mass="50483">MDRTLLSIPKAGALDKYPIPAPKDLQINEFAMWKRCPTDQKHPVQKRPRKEIEFYRSKIGEQLHLRYPGKRFDQTGTVKPRIPTLTYNSLNDPYMRHYFRTLPSYKDLVDKGLVTADGKVRVDIKEFNQYRMYLHHIWTMEIDHLRSTQEMEEHKRLETLLKAVENGDSICKNIVEKQDFVNADVVMEELEKKDDILDRIKHPLVRSMLNWKYYQLRLRRLHSRYDKLREKQSKSVQPSDETPGKQAEKQRMLCEKRQNLYKKIWSKNKSELSRRSQKSRQKSLSEEDAGKSTSKDSSSSRSSTTGDTSSKDPSIEDARKSSSSSSDSTSHTPMGNYTWEDESDNTRNTFNTSDNNSDEPQRKGSDDEFSKSPSGQKSTSGPSDTWTPVSEKQDDDFAMSPPDPKWSSGSWTPVSDRQDDDFAKLPLILRHMDPS</sequence>
<dbReference type="EMBL" id="BPLR01016100">
    <property type="protein sequence ID" value="GIY81281.1"/>
    <property type="molecule type" value="Genomic_DNA"/>
</dbReference>
<reference evidence="2 3" key="1">
    <citation type="submission" date="2021-06" db="EMBL/GenBank/DDBJ databases">
        <title>Caerostris extrusa draft genome.</title>
        <authorList>
            <person name="Kono N."/>
            <person name="Arakawa K."/>
        </authorList>
    </citation>
    <scope>NUCLEOTIDE SEQUENCE [LARGE SCALE GENOMIC DNA]</scope>
</reference>
<feature type="compositionally biased region" description="Low complexity" evidence="1">
    <location>
        <begin position="321"/>
        <end position="330"/>
    </location>
</feature>
<feature type="compositionally biased region" description="Low complexity" evidence="1">
    <location>
        <begin position="295"/>
        <end position="308"/>
    </location>
</feature>
<feature type="compositionally biased region" description="Basic and acidic residues" evidence="1">
    <location>
        <begin position="359"/>
        <end position="370"/>
    </location>
</feature>
<gene>
    <name evidence="2" type="primary">AVEN_197903_1</name>
    <name evidence="2" type="ORF">CEXT_585791</name>
</gene>
<feature type="region of interest" description="Disordered" evidence="1">
    <location>
        <begin position="228"/>
        <end position="253"/>
    </location>
</feature>
<keyword evidence="3" id="KW-1185">Reference proteome</keyword>
<feature type="compositionally biased region" description="Basic and acidic residues" evidence="1">
    <location>
        <begin position="283"/>
        <end position="294"/>
    </location>
</feature>
<name>A0AAV4WFI1_CAEEX</name>
<feature type="compositionally biased region" description="Polar residues" evidence="1">
    <location>
        <begin position="346"/>
        <end position="355"/>
    </location>
</feature>
<evidence type="ECO:0000313" key="3">
    <source>
        <dbReference type="Proteomes" id="UP001054945"/>
    </source>
</evidence>
<evidence type="ECO:0000256" key="1">
    <source>
        <dbReference type="SAM" id="MobiDB-lite"/>
    </source>
</evidence>
<feature type="compositionally biased region" description="Basic and acidic residues" evidence="1">
    <location>
        <begin position="309"/>
        <end position="320"/>
    </location>
</feature>
<accession>A0AAV4WFI1</accession>
<protein>
    <submittedName>
        <fullName evidence="2">Uncharacterized protein</fullName>
    </submittedName>
</protein>
<feature type="region of interest" description="Disordered" evidence="1">
    <location>
        <begin position="265"/>
        <end position="419"/>
    </location>
</feature>
<dbReference type="Proteomes" id="UP001054945">
    <property type="component" value="Unassembled WGS sequence"/>
</dbReference>
<feature type="compositionally biased region" description="Polar residues" evidence="1">
    <location>
        <begin position="371"/>
        <end position="390"/>
    </location>
</feature>
<dbReference type="AlphaFoldDB" id="A0AAV4WFI1"/>
<proteinExistence type="predicted"/>
<organism evidence="2 3">
    <name type="scientific">Caerostris extrusa</name>
    <name type="common">Bark spider</name>
    <name type="synonym">Caerostris bankana</name>
    <dbReference type="NCBI Taxonomy" id="172846"/>
    <lineage>
        <taxon>Eukaryota</taxon>
        <taxon>Metazoa</taxon>
        <taxon>Ecdysozoa</taxon>
        <taxon>Arthropoda</taxon>
        <taxon>Chelicerata</taxon>
        <taxon>Arachnida</taxon>
        <taxon>Araneae</taxon>
        <taxon>Araneomorphae</taxon>
        <taxon>Entelegynae</taxon>
        <taxon>Araneoidea</taxon>
        <taxon>Araneidae</taxon>
        <taxon>Caerostris</taxon>
    </lineage>
</organism>
<comment type="caution">
    <text evidence="2">The sequence shown here is derived from an EMBL/GenBank/DDBJ whole genome shotgun (WGS) entry which is preliminary data.</text>
</comment>
<evidence type="ECO:0000313" key="2">
    <source>
        <dbReference type="EMBL" id="GIY81281.1"/>
    </source>
</evidence>
<feature type="compositionally biased region" description="Basic and acidic residues" evidence="1">
    <location>
        <begin position="242"/>
        <end position="253"/>
    </location>
</feature>